<evidence type="ECO:0000256" key="4">
    <source>
        <dbReference type="ARBA" id="ARBA00023136"/>
    </source>
</evidence>
<evidence type="ECO:0000256" key="3">
    <source>
        <dbReference type="ARBA" id="ARBA00022989"/>
    </source>
</evidence>
<gene>
    <name evidence="8" type="ORF">Pcinc_025337</name>
</gene>
<dbReference type="PROSITE" id="PS50850">
    <property type="entry name" value="MFS"/>
    <property type="match status" value="1"/>
</dbReference>
<name>A0AAE1F8Q4_PETCI</name>
<dbReference type="InterPro" id="IPR005828">
    <property type="entry name" value="MFS_sugar_transport-like"/>
</dbReference>
<evidence type="ECO:0000313" key="8">
    <source>
        <dbReference type="EMBL" id="KAK3869353.1"/>
    </source>
</evidence>
<feature type="transmembrane region" description="Helical" evidence="6">
    <location>
        <begin position="39"/>
        <end position="58"/>
    </location>
</feature>
<keyword evidence="4 6" id="KW-0472">Membrane</keyword>
<comment type="caution">
    <text evidence="8">The sequence shown here is derived from an EMBL/GenBank/DDBJ whole genome shotgun (WGS) entry which is preliminary data.</text>
</comment>
<dbReference type="Proteomes" id="UP001286313">
    <property type="component" value="Unassembled WGS sequence"/>
</dbReference>
<proteinExistence type="predicted"/>
<protein>
    <recommendedName>
        <fullName evidence="7">Major facilitator superfamily (MFS) profile domain-containing protein</fullName>
    </recommendedName>
</protein>
<comment type="subcellular location">
    <subcellularLocation>
        <location evidence="1">Membrane</location>
        <topology evidence="1">Multi-pass membrane protein</topology>
    </subcellularLocation>
</comment>
<dbReference type="GO" id="GO:0022857">
    <property type="term" value="F:transmembrane transporter activity"/>
    <property type="evidence" value="ECO:0007669"/>
    <property type="project" value="InterPro"/>
</dbReference>
<feature type="transmembrane region" description="Helical" evidence="6">
    <location>
        <begin position="200"/>
        <end position="218"/>
    </location>
</feature>
<dbReference type="GO" id="GO:0016020">
    <property type="term" value="C:membrane"/>
    <property type="evidence" value="ECO:0007669"/>
    <property type="project" value="UniProtKB-SubCell"/>
</dbReference>
<reference evidence="8" key="1">
    <citation type="submission" date="2023-10" db="EMBL/GenBank/DDBJ databases">
        <title>Genome assemblies of two species of porcelain crab, Petrolisthes cinctipes and Petrolisthes manimaculis (Anomura: Porcellanidae).</title>
        <authorList>
            <person name="Angst P."/>
        </authorList>
    </citation>
    <scope>NUCLEOTIDE SEQUENCE</scope>
    <source>
        <strain evidence="8">PB745_01</strain>
        <tissue evidence="8">Gill</tissue>
    </source>
</reference>
<dbReference type="PANTHER" id="PTHR24064">
    <property type="entry name" value="SOLUTE CARRIER FAMILY 22 MEMBER"/>
    <property type="match status" value="1"/>
</dbReference>
<dbReference type="InterPro" id="IPR020846">
    <property type="entry name" value="MFS_dom"/>
</dbReference>
<evidence type="ECO:0000256" key="2">
    <source>
        <dbReference type="ARBA" id="ARBA00022692"/>
    </source>
</evidence>
<sequence length="351" mass="39436">MEVTEVKMRPVVGMLQFVTWTFGTMLFPAWAYFIREWRWLQTAVTLPCLLFLPTLGLMGESPRWLAVVGQHKRALKEVKRAAAWNKVTLPPDQELLEIMARVQEKALSTKSRNEANSSKSTIWKVIDAVFVLFRTPRLRLVTVVMLVNYFSATMMFFGLTLGASSLGVDPFIYLAISGTVELPSNTLLIPLISRFGLKKILIINYGLCAIFLLAQPLLPQEPKWLMLIPVMLGKMAGSNAFSVLTLYNLELFPTEIRSQGMSASMISSRMGAIIAPFFMSALDEKSPWAITVIFGVAAALSGLSVLPLWETLNTRLPDTVEDLENRSKHMEEQVDSAWKEVDTDDKDERVL</sequence>
<keyword evidence="2 6" id="KW-0812">Transmembrane</keyword>
<feature type="transmembrane region" description="Helical" evidence="6">
    <location>
        <begin position="140"/>
        <end position="159"/>
    </location>
</feature>
<evidence type="ECO:0000259" key="7">
    <source>
        <dbReference type="PROSITE" id="PS50850"/>
    </source>
</evidence>
<feature type="transmembrane region" description="Helical" evidence="6">
    <location>
        <begin position="171"/>
        <end position="193"/>
    </location>
</feature>
<evidence type="ECO:0000256" key="5">
    <source>
        <dbReference type="SAM" id="MobiDB-lite"/>
    </source>
</evidence>
<keyword evidence="9" id="KW-1185">Reference proteome</keyword>
<dbReference type="InterPro" id="IPR036259">
    <property type="entry name" value="MFS_trans_sf"/>
</dbReference>
<accession>A0AAE1F8Q4</accession>
<feature type="transmembrane region" description="Helical" evidence="6">
    <location>
        <begin position="288"/>
        <end position="309"/>
    </location>
</feature>
<organism evidence="8 9">
    <name type="scientific">Petrolisthes cinctipes</name>
    <name type="common">Flat porcelain crab</name>
    <dbReference type="NCBI Taxonomy" id="88211"/>
    <lineage>
        <taxon>Eukaryota</taxon>
        <taxon>Metazoa</taxon>
        <taxon>Ecdysozoa</taxon>
        <taxon>Arthropoda</taxon>
        <taxon>Crustacea</taxon>
        <taxon>Multicrustacea</taxon>
        <taxon>Malacostraca</taxon>
        <taxon>Eumalacostraca</taxon>
        <taxon>Eucarida</taxon>
        <taxon>Decapoda</taxon>
        <taxon>Pleocyemata</taxon>
        <taxon>Anomura</taxon>
        <taxon>Galatheoidea</taxon>
        <taxon>Porcellanidae</taxon>
        <taxon>Petrolisthes</taxon>
    </lineage>
</organism>
<dbReference type="Pfam" id="PF00083">
    <property type="entry name" value="Sugar_tr"/>
    <property type="match status" value="1"/>
</dbReference>
<evidence type="ECO:0000313" key="9">
    <source>
        <dbReference type="Proteomes" id="UP001286313"/>
    </source>
</evidence>
<feature type="domain" description="Major facilitator superfamily (MFS) profile" evidence="7">
    <location>
        <begin position="1"/>
        <end position="313"/>
    </location>
</feature>
<dbReference type="EMBL" id="JAWQEG010002849">
    <property type="protein sequence ID" value="KAK3869353.1"/>
    <property type="molecule type" value="Genomic_DNA"/>
</dbReference>
<evidence type="ECO:0000256" key="6">
    <source>
        <dbReference type="SAM" id="Phobius"/>
    </source>
</evidence>
<evidence type="ECO:0000256" key="1">
    <source>
        <dbReference type="ARBA" id="ARBA00004141"/>
    </source>
</evidence>
<feature type="region of interest" description="Disordered" evidence="5">
    <location>
        <begin position="326"/>
        <end position="351"/>
    </location>
</feature>
<feature type="transmembrane region" description="Helical" evidence="6">
    <location>
        <begin position="12"/>
        <end position="33"/>
    </location>
</feature>
<keyword evidence="3 6" id="KW-1133">Transmembrane helix</keyword>
<dbReference type="AlphaFoldDB" id="A0AAE1F8Q4"/>
<dbReference type="Gene3D" id="1.20.1250.20">
    <property type="entry name" value="MFS general substrate transporter like domains"/>
    <property type="match status" value="1"/>
</dbReference>
<dbReference type="SUPFAM" id="SSF103473">
    <property type="entry name" value="MFS general substrate transporter"/>
    <property type="match status" value="1"/>
</dbReference>